<dbReference type="InterPro" id="IPR011050">
    <property type="entry name" value="Pectin_lyase_fold/virulence"/>
</dbReference>
<dbReference type="InterPro" id="IPR012334">
    <property type="entry name" value="Pectin_lyas_fold"/>
</dbReference>
<dbReference type="SUPFAM" id="SSF51126">
    <property type="entry name" value="Pectin lyase-like"/>
    <property type="match status" value="1"/>
</dbReference>
<dbReference type="InterPro" id="IPR018082">
    <property type="entry name" value="AmbAllergen"/>
</dbReference>
<dbReference type="PRINTS" id="PR00807">
    <property type="entry name" value="AMBALLERGEN"/>
</dbReference>
<dbReference type="EMBL" id="HG994364">
    <property type="protein sequence ID" value="CAF2346759.1"/>
    <property type="molecule type" value="Genomic_DNA"/>
</dbReference>
<gene>
    <name evidence="7" type="ORF">DARMORV10_A10P23750.1</name>
</gene>
<dbReference type="AlphaFoldDB" id="A0A817B4G9"/>
<evidence type="ECO:0000256" key="3">
    <source>
        <dbReference type="ARBA" id="ARBA00023180"/>
    </source>
</evidence>
<evidence type="ECO:0000256" key="1">
    <source>
        <dbReference type="ARBA" id="ARBA00010980"/>
    </source>
</evidence>
<reference evidence="7" key="1">
    <citation type="submission" date="2021-01" db="EMBL/GenBank/DDBJ databases">
        <authorList>
            <consortium name="Genoscope - CEA"/>
            <person name="William W."/>
        </authorList>
    </citation>
    <scope>NUCLEOTIDE SEQUENCE</scope>
</reference>
<evidence type="ECO:0000256" key="2">
    <source>
        <dbReference type="ARBA" id="ARBA00022729"/>
    </source>
</evidence>
<dbReference type="PANTHER" id="PTHR31683">
    <property type="entry name" value="PECTATE LYASE 18-RELATED"/>
    <property type="match status" value="1"/>
</dbReference>
<sequence length="187" mass="21593">MEMARLLKLMCVFCIAGLIPTIKANISELDEYWSQRADEAREFTLQAYHSDPYEIVDHFHERHYDNSTDDTTTEEHSSNSTDVTATEEDNSNSTDVTATEEDSSTKPEEEGTEVTKRDYASEDEWKHWTWRSEKDIFMNGAFFRQSGDPHYKSAHTRKQMIKPKNGYAVSKLTKYAGALDCRVGRRC</sequence>
<dbReference type="Proteomes" id="UP001295469">
    <property type="component" value="Chromosome A10"/>
</dbReference>
<dbReference type="Pfam" id="PF04431">
    <property type="entry name" value="Pec_lyase_N"/>
    <property type="match status" value="1"/>
</dbReference>
<protein>
    <submittedName>
        <fullName evidence="7">(rape) hypothetical protein</fullName>
    </submittedName>
</protein>
<dbReference type="GO" id="GO:0030570">
    <property type="term" value="F:pectate lyase activity"/>
    <property type="evidence" value="ECO:0007669"/>
    <property type="project" value="InterPro"/>
</dbReference>
<feature type="signal peptide" evidence="5">
    <location>
        <begin position="1"/>
        <end position="24"/>
    </location>
</feature>
<organism evidence="7">
    <name type="scientific">Brassica napus</name>
    <name type="common">Rape</name>
    <dbReference type="NCBI Taxonomy" id="3708"/>
    <lineage>
        <taxon>Eukaryota</taxon>
        <taxon>Viridiplantae</taxon>
        <taxon>Streptophyta</taxon>
        <taxon>Embryophyta</taxon>
        <taxon>Tracheophyta</taxon>
        <taxon>Spermatophyta</taxon>
        <taxon>Magnoliopsida</taxon>
        <taxon>eudicotyledons</taxon>
        <taxon>Gunneridae</taxon>
        <taxon>Pentapetalae</taxon>
        <taxon>rosids</taxon>
        <taxon>malvids</taxon>
        <taxon>Brassicales</taxon>
        <taxon>Brassicaceae</taxon>
        <taxon>Brassiceae</taxon>
        <taxon>Brassica</taxon>
    </lineage>
</organism>
<dbReference type="PANTHER" id="PTHR31683:SF161">
    <property type="entry name" value="PECTATE LYASE 19-RELATED"/>
    <property type="match status" value="1"/>
</dbReference>
<comment type="similarity">
    <text evidence="1">Belongs to the polysaccharide lyase 1 family.</text>
</comment>
<keyword evidence="3" id="KW-0325">Glycoprotein</keyword>
<feature type="domain" description="Pectate lyase N-terminal" evidence="6">
    <location>
        <begin position="25"/>
        <end position="79"/>
    </location>
</feature>
<feature type="chain" id="PRO_5032389403" evidence="5">
    <location>
        <begin position="25"/>
        <end position="187"/>
    </location>
</feature>
<name>A0A817B4G9_BRANA</name>
<dbReference type="Gene3D" id="2.160.20.10">
    <property type="entry name" value="Single-stranded right-handed beta-helix, Pectin lyase-like"/>
    <property type="match status" value="1"/>
</dbReference>
<dbReference type="InterPro" id="IPR045032">
    <property type="entry name" value="PEL"/>
</dbReference>
<accession>A0A817B4G9</accession>
<proteinExistence type="inferred from homology"/>
<feature type="compositionally biased region" description="Basic and acidic residues" evidence="4">
    <location>
        <begin position="103"/>
        <end position="118"/>
    </location>
</feature>
<feature type="region of interest" description="Disordered" evidence="4">
    <location>
        <begin position="64"/>
        <end position="118"/>
    </location>
</feature>
<evidence type="ECO:0000256" key="5">
    <source>
        <dbReference type="SAM" id="SignalP"/>
    </source>
</evidence>
<evidence type="ECO:0000256" key="4">
    <source>
        <dbReference type="SAM" id="MobiDB-lite"/>
    </source>
</evidence>
<evidence type="ECO:0000259" key="6">
    <source>
        <dbReference type="Pfam" id="PF04431"/>
    </source>
</evidence>
<evidence type="ECO:0000313" key="7">
    <source>
        <dbReference type="EMBL" id="CAF2346759.1"/>
    </source>
</evidence>
<keyword evidence="2 5" id="KW-0732">Signal</keyword>
<dbReference type="InterPro" id="IPR007524">
    <property type="entry name" value="Pec_lyase_N"/>
</dbReference>